<evidence type="ECO:0000256" key="4">
    <source>
        <dbReference type="RuleBase" id="RU000363"/>
    </source>
</evidence>
<dbReference type="CDD" id="cd05374">
    <property type="entry name" value="17beta-HSD-like_SDR_c"/>
    <property type="match status" value="1"/>
</dbReference>
<evidence type="ECO:0000259" key="5">
    <source>
        <dbReference type="SMART" id="SM00822"/>
    </source>
</evidence>
<evidence type="ECO:0000313" key="7">
    <source>
        <dbReference type="Proteomes" id="UP000636479"/>
    </source>
</evidence>
<name>A0A8H6TGM4_9AGAR</name>
<dbReference type="Gene3D" id="3.40.50.720">
    <property type="entry name" value="NAD(P)-binding Rossmann-like Domain"/>
    <property type="match status" value="1"/>
</dbReference>
<evidence type="ECO:0000256" key="1">
    <source>
        <dbReference type="ARBA" id="ARBA00006484"/>
    </source>
</evidence>
<dbReference type="PANTHER" id="PTHR43976:SF16">
    <property type="entry name" value="SHORT-CHAIN DEHYDROGENASE_REDUCTASE FAMILY PROTEIN"/>
    <property type="match status" value="1"/>
</dbReference>
<dbReference type="AlphaFoldDB" id="A0A8H6TGM4"/>
<keyword evidence="3" id="KW-0560">Oxidoreductase</keyword>
<evidence type="ECO:0000313" key="6">
    <source>
        <dbReference type="EMBL" id="KAF7316331.1"/>
    </source>
</evidence>
<dbReference type="InterPro" id="IPR036291">
    <property type="entry name" value="NAD(P)-bd_dom_sf"/>
</dbReference>
<evidence type="ECO:0000256" key="3">
    <source>
        <dbReference type="ARBA" id="ARBA00023002"/>
    </source>
</evidence>
<dbReference type="InterPro" id="IPR002347">
    <property type="entry name" value="SDR_fam"/>
</dbReference>
<dbReference type="GeneID" id="59340960"/>
<dbReference type="OrthoDB" id="1274115at2759"/>
<accession>A0A8H6TGM4</accession>
<dbReference type="PRINTS" id="PR00081">
    <property type="entry name" value="GDHRDH"/>
</dbReference>
<dbReference type="InterPro" id="IPR051911">
    <property type="entry name" value="SDR_oxidoreductase"/>
</dbReference>
<comment type="caution">
    <text evidence="6">The sequence shown here is derived from an EMBL/GenBank/DDBJ whole genome shotgun (WGS) entry which is preliminary data.</text>
</comment>
<dbReference type="SUPFAM" id="SSF51735">
    <property type="entry name" value="NAD(P)-binding Rossmann-fold domains"/>
    <property type="match status" value="1"/>
</dbReference>
<dbReference type="InterPro" id="IPR020904">
    <property type="entry name" value="Sc_DH/Rdtase_CS"/>
</dbReference>
<comment type="similarity">
    <text evidence="1 4">Belongs to the short-chain dehydrogenases/reductases (SDR) family.</text>
</comment>
<dbReference type="PRINTS" id="PR00080">
    <property type="entry name" value="SDRFAMILY"/>
</dbReference>
<dbReference type="EMBL" id="JACAZF010000001">
    <property type="protein sequence ID" value="KAF7316331.1"/>
    <property type="molecule type" value="Genomic_DNA"/>
</dbReference>
<feature type="domain" description="Ketoreductase" evidence="5">
    <location>
        <begin position="5"/>
        <end position="184"/>
    </location>
</feature>
<dbReference type="InterPro" id="IPR057326">
    <property type="entry name" value="KR_dom"/>
</dbReference>
<dbReference type="PANTHER" id="PTHR43976">
    <property type="entry name" value="SHORT CHAIN DEHYDROGENASE"/>
    <property type="match status" value="1"/>
</dbReference>
<dbReference type="Proteomes" id="UP000636479">
    <property type="component" value="Unassembled WGS sequence"/>
</dbReference>
<dbReference type="SMART" id="SM00822">
    <property type="entry name" value="PKS_KR"/>
    <property type="match status" value="1"/>
</dbReference>
<dbReference type="Pfam" id="PF00106">
    <property type="entry name" value="adh_short"/>
    <property type="match status" value="1"/>
</dbReference>
<dbReference type="PROSITE" id="PS00061">
    <property type="entry name" value="ADH_SHORT"/>
    <property type="match status" value="1"/>
</dbReference>
<gene>
    <name evidence="6" type="ORF">MIND_00151900</name>
</gene>
<proteinExistence type="inferred from homology"/>
<organism evidence="6 7">
    <name type="scientific">Mycena indigotica</name>
    <dbReference type="NCBI Taxonomy" id="2126181"/>
    <lineage>
        <taxon>Eukaryota</taxon>
        <taxon>Fungi</taxon>
        <taxon>Dikarya</taxon>
        <taxon>Basidiomycota</taxon>
        <taxon>Agaricomycotina</taxon>
        <taxon>Agaricomycetes</taxon>
        <taxon>Agaricomycetidae</taxon>
        <taxon>Agaricales</taxon>
        <taxon>Marasmiineae</taxon>
        <taxon>Mycenaceae</taxon>
        <taxon>Mycena</taxon>
    </lineage>
</organism>
<reference evidence="6" key="1">
    <citation type="submission" date="2020-05" db="EMBL/GenBank/DDBJ databases">
        <title>Mycena genomes resolve the evolution of fungal bioluminescence.</title>
        <authorList>
            <person name="Tsai I.J."/>
        </authorList>
    </citation>
    <scope>NUCLEOTIDE SEQUENCE</scope>
    <source>
        <strain evidence="6">171206Taipei</strain>
    </source>
</reference>
<dbReference type="GO" id="GO:0016491">
    <property type="term" value="F:oxidoreductase activity"/>
    <property type="evidence" value="ECO:0007669"/>
    <property type="project" value="UniProtKB-KW"/>
</dbReference>
<dbReference type="RefSeq" id="XP_037226354.1">
    <property type="nucleotide sequence ID" value="XM_037358444.1"/>
</dbReference>
<keyword evidence="2" id="KW-0521">NADP</keyword>
<keyword evidence="7" id="KW-1185">Reference proteome</keyword>
<sequence length="289" mass="31470">MATTPVFLITGCSSGLGYEMSRAALDRGFRVIATARRVETLQTLKEQGATILSLDVTAPVADLAAFAQTAWEIYGQVDYLVNNAGYVQGGAIEENTPEETQKQFNTNVFGVLNLTNAFLPYLRKRRSGTIVNISSMGGSLSLVGAGVYCASKAAIDSFSETWSKELADFSVRCISIQPGMFRTPVSNSTNSQRGSRHIPEYIAANETMVGYNAQTGTERGDPAKGAARIVEFVTQTNEDLPFRLAIGPDAFDNVRGAFEKRIAEMDRFKEWSMGTDFEDYVADPAAYTI</sequence>
<evidence type="ECO:0000256" key="2">
    <source>
        <dbReference type="ARBA" id="ARBA00022857"/>
    </source>
</evidence>
<protein>
    <submittedName>
        <fullName evidence="6">Short-chain dehydrogenase/reductase family protein</fullName>
    </submittedName>
</protein>